<feature type="transmembrane region" description="Helical" evidence="1">
    <location>
        <begin position="54"/>
        <end position="75"/>
    </location>
</feature>
<gene>
    <name evidence="2" type="ORF">SAMN05660923_02376</name>
</gene>
<feature type="transmembrane region" description="Helical" evidence="1">
    <location>
        <begin position="12"/>
        <end position="34"/>
    </location>
</feature>
<keyword evidence="1" id="KW-0812">Transmembrane</keyword>
<feature type="transmembrane region" description="Helical" evidence="1">
    <location>
        <begin position="211"/>
        <end position="231"/>
    </location>
</feature>
<organism evidence="2 3">
    <name type="scientific">Tepidimicrobium xylanilyticum</name>
    <dbReference type="NCBI Taxonomy" id="1123352"/>
    <lineage>
        <taxon>Bacteria</taxon>
        <taxon>Bacillati</taxon>
        <taxon>Bacillota</taxon>
        <taxon>Tissierellia</taxon>
        <taxon>Tissierellales</taxon>
        <taxon>Tepidimicrobiaceae</taxon>
        <taxon>Tepidimicrobium</taxon>
    </lineage>
</organism>
<keyword evidence="1" id="KW-0472">Membrane</keyword>
<proteinExistence type="predicted"/>
<dbReference type="AlphaFoldDB" id="A0A1H3C0I4"/>
<feature type="transmembrane region" description="Helical" evidence="1">
    <location>
        <begin position="166"/>
        <end position="186"/>
    </location>
</feature>
<dbReference type="RefSeq" id="WP_093753958.1">
    <property type="nucleotide sequence ID" value="NZ_FNNG01000011.1"/>
</dbReference>
<feature type="transmembrane region" description="Helical" evidence="1">
    <location>
        <begin position="87"/>
        <end position="104"/>
    </location>
</feature>
<evidence type="ECO:0000313" key="2">
    <source>
        <dbReference type="EMBL" id="SDX47541.1"/>
    </source>
</evidence>
<feature type="transmembrane region" description="Helical" evidence="1">
    <location>
        <begin position="243"/>
        <end position="264"/>
    </location>
</feature>
<keyword evidence="3" id="KW-1185">Reference proteome</keyword>
<sequence length="311" mass="36501">MELFTSKKWWGYTGRFLLIHIVTYSIVAVVFSFVKDALPTSSRIALDFYKLYEPFNFLVLITQIIRGIIISFALYPFYNSIIKSSRRVLVLFGLLWGMVVVGSLEPLPGSIEGMIYTTTTLLEHLMVMIAGAIQALLFSWLFLCWEYKVGKIDLIRDRHEKRYKDYLTRFILLHVITYTLIGVLFYQLQDYKVAFEVQEYFKLFRPTDHPLVKYSVFIQILRGGILAVFLYPFYHIFMGREQGWILLFGLTVLGSMVFIPNFIIRLTEVSFIQVVLENIVGLPEIVVQILLFSWLYIKWEEKKTEQTNEKV</sequence>
<feature type="transmembrane region" description="Helical" evidence="1">
    <location>
        <begin position="270"/>
        <end position="297"/>
    </location>
</feature>
<feature type="transmembrane region" description="Helical" evidence="1">
    <location>
        <begin position="124"/>
        <end position="145"/>
    </location>
</feature>
<reference evidence="2 3" key="1">
    <citation type="submission" date="2016-10" db="EMBL/GenBank/DDBJ databases">
        <authorList>
            <person name="de Groot N.N."/>
        </authorList>
    </citation>
    <scope>NUCLEOTIDE SEQUENCE [LARGE SCALE GENOMIC DNA]</scope>
    <source>
        <strain evidence="2 3">DSM 23310</strain>
    </source>
</reference>
<evidence type="ECO:0000256" key="1">
    <source>
        <dbReference type="SAM" id="Phobius"/>
    </source>
</evidence>
<keyword evidence="1" id="KW-1133">Transmembrane helix</keyword>
<dbReference type="Proteomes" id="UP000198828">
    <property type="component" value="Unassembled WGS sequence"/>
</dbReference>
<protein>
    <submittedName>
        <fullName evidence="2">Uncharacterized protein</fullName>
    </submittedName>
</protein>
<dbReference type="OrthoDB" id="306518at2"/>
<dbReference type="EMBL" id="FNNG01000011">
    <property type="protein sequence ID" value="SDX47541.1"/>
    <property type="molecule type" value="Genomic_DNA"/>
</dbReference>
<accession>A0A1H3C0I4</accession>
<evidence type="ECO:0000313" key="3">
    <source>
        <dbReference type="Proteomes" id="UP000198828"/>
    </source>
</evidence>
<name>A0A1H3C0I4_9FIRM</name>